<sequence>MHGKLIRVISFYELLLSASASRRGDYTIMVFGPLLVIHVTMTRRFSHFVLKDIPPQRHSSSRRPCKLRSRACSAGVAGTQHDEQLHLLQ</sequence>
<dbReference type="AlphaFoldDB" id="A0A016V0R3"/>
<comment type="caution">
    <text evidence="1">The sequence shown here is derived from an EMBL/GenBank/DDBJ whole genome shotgun (WGS) entry which is preliminary data.</text>
</comment>
<keyword evidence="2" id="KW-1185">Reference proteome</keyword>
<protein>
    <submittedName>
        <fullName evidence="1">Uncharacterized protein</fullName>
    </submittedName>
</protein>
<reference evidence="2" key="1">
    <citation type="journal article" date="2015" name="Nat. Genet.">
        <title>The genome and transcriptome of the zoonotic hookworm Ancylostoma ceylanicum identify infection-specific gene families.</title>
        <authorList>
            <person name="Schwarz E.M."/>
            <person name="Hu Y."/>
            <person name="Antoshechkin I."/>
            <person name="Miller M.M."/>
            <person name="Sternberg P.W."/>
            <person name="Aroian R.V."/>
        </authorList>
    </citation>
    <scope>NUCLEOTIDE SEQUENCE</scope>
    <source>
        <strain evidence="2">HY135</strain>
    </source>
</reference>
<dbReference type="Proteomes" id="UP000024635">
    <property type="component" value="Unassembled WGS sequence"/>
</dbReference>
<accession>A0A016V0R3</accession>
<gene>
    <name evidence="1" type="primary">Acey_s0021.g284</name>
    <name evidence="1" type="ORF">Y032_0021g284</name>
</gene>
<dbReference type="EMBL" id="JARK01001357">
    <property type="protein sequence ID" value="EYC20572.1"/>
    <property type="molecule type" value="Genomic_DNA"/>
</dbReference>
<evidence type="ECO:0000313" key="2">
    <source>
        <dbReference type="Proteomes" id="UP000024635"/>
    </source>
</evidence>
<proteinExistence type="predicted"/>
<organism evidence="1 2">
    <name type="scientific">Ancylostoma ceylanicum</name>
    <dbReference type="NCBI Taxonomy" id="53326"/>
    <lineage>
        <taxon>Eukaryota</taxon>
        <taxon>Metazoa</taxon>
        <taxon>Ecdysozoa</taxon>
        <taxon>Nematoda</taxon>
        <taxon>Chromadorea</taxon>
        <taxon>Rhabditida</taxon>
        <taxon>Rhabditina</taxon>
        <taxon>Rhabditomorpha</taxon>
        <taxon>Strongyloidea</taxon>
        <taxon>Ancylostomatidae</taxon>
        <taxon>Ancylostomatinae</taxon>
        <taxon>Ancylostoma</taxon>
    </lineage>
</organism>
<evidence type="ECO:0000313" key="1">
    <source>
        <dbReference type="EMBL" id="EYC20572.1"/>
    </source>
</evidence>
<name>A0A016V0R3_9BILA</name>